<dbReference type="AlphaFoldDB" id="A0A1H2B973"/>
<sequence length="259" mass="27196">MDLNIKDKVALVTGGSKGIGLAVARALAKSGATVAILARGAETLQTARASLVGEGLNVRDYVCDVSKASEIKTAFDKVISDFGKVDILVNNAGTSRAMAFETVTDEIWQADLDLKLFAAIRMSRLVWPGMKERKWGRIINVLNTAAKAPPAASAPTSVSRAAGMALTKVLAGEGGEHNILVNALLVGLIVSDQWVKRHAATAPNIEFSDFTRNLAKGVPLGRMGTTEEFANLACFLASDLGSYITGTAINVDGGRSPVV</sequence>
<proteinExistence type="inferred from homology"/>
<dbReference type="SUPFAM" id="SSF51735">
    <property type="entry name" value="NAD(P)-binding Rossmann-fold domains"/>
    <property type="match status" value="1"/>
</dbReference>
<dbReference type="EMBL" id="LT629750">
    <property type="protein sequence ID" value="SDT54771.1"/>
    <property type="molecule type" value="Genomic_DNA"/>
</dbReference>
<dbReference type="InterPro" id="IPR002347">
    <property type="entry name" value="SDR_fam"/>
</dbReference>
<comment type="similarity">
    <text evidence="1">Belongs to the short-chain dehydrogenases/reductases (SDR) family.</text>
</comment>
<dbReference type="PANTHER" id="PTHR42879:SF6">
    <property type="entry name" value="NADPH-DEPENDENT REDUCTASE BACG"/>
    <property type="match status" value="1"/>
</dbReference>
<accession>A0A1H2B973</accession>
<name>A0A1H2B973_9BRAD</name>
<dbReference type="Proteomes" id="UP000243904">
    <property type="component" value="Chromosome I"/>
</dbReference>
<dbReference type="PRINTS" id="PR00080">
    <property type="entry name" value="SDRFAMILY"/>
</dbReference>
<dbReference type="PRINTS" id="PR00081">
    <property type="entry name" value="GDHRDH"/>
</dbReference>
<evidence type="ECO:0000313" key="2">
    <source>
        <dbReference type="EMBL" id="SDT54771.1"/>
    </source>
</evidence>
<dbReference type="RefSeq" id="WP_146690515.1">
    <property type="nucleotide sequence ID" value="NZ_LT629750.1"/>
</dbReference>
<dbReference type="Pfam" id="PF13561">
    <property type="entry name" value="adh_short_C2"/>
    <property type="match status" value="1"/>
</dbReference>
<evidence type="ECO:0000313" key="3">
    <source>
        <dbReference type="Proteomes" id="UP000243904"/>
    </source>
</evidence>
<dbReference type="PANTHER" id="PTHR42879">
    <property type="entry name" value="3-OXOACYL-(ACYL-CARRIER-PROTEIN) REDUCTASE"/>
    <property type="match status" value="1"/>
</dbReference>
<evidence type="ECO:0000256" key="1">
    <source>
        <dbReference type="ARBA" id="ARBA00006484"/>
    </source>
</evidence>
<dbReference type="FunFam" id="3.40.50.720:FF:000084">
    <property type="entry name" value="Short-chain dehydrogenase reductase"/>
    <property type="match status" value="1"/>
</dbReference>
<keyword evidence="3" id="KW-1185">Reference proteome</keyword>
<reference evidence="3" key="1">
    <citation type="submission" date="2016-10" db="EMBL/GenBank/DDBJ databases">
        <authorList>
            <person name="Varghese N."/>
            <person name="Submissions S."/>
        </authorList>
    </citation>
    <scope>NUCLEOTIDE SEQUENCE [LARGE SCALE GENOMIC DNA]</scope>
    <source>
        <strain evidence="3">GAS369</strain>
    </source>
</reference>
<dbReference type="Gene3D" id="3.40.50.720">
    <property type="entry name" value="NAD(P)-binding Rossmann-like Domain"/>
    <property type="match status" value="1"/>
</dbReference>
<organism evidence="2 3">
    <name type="scientific">Bradyrhizobium canariense</name>
    <dbReference type="NCBI Taxonomy" id="255045"/>
    <lineage>
        <taxon>Bacteria</taxon>
        <taxon>Pseudomonadati</taxon>
        <taxon>Pseudomonadota</taxon>
        <taxon>Alphaproteobacteria</taxon>
        <taxon>Hyphomicrobiales</taxon>
        <taxon>Nitrobacteraceae</taxon>
        <taxon>Bradyrhizobium</taxon>
    </lineage>
</organism>
<dbReference type="InterPro" id="IPR036291">
    <property type="entry name" value="NAD(P)-bd_dom_sf"/>
</dbReference>
<dbReference type="InterPro" id="IPR050259">
    <property type="entry name" value="SDR"/>
</dbReference>
<gene>
    <name evidence="2" type="ORF">SAMN05444158_6930</name>
</gene>
<protein>
    <submittedName>
        <fullName evidence="2">NAD(P)-dependent dehydrogenase, short-chain alcohol dehydrogenase family</fullName>
    </submittedName>
</protein>